<evidence type="ECO:0000256" key="1">
    <source>
        <dbReference type="SAM" id="MobiDB-lite"/>
    </source>
</evidence>
<dbReference type="Pfam" id="PF00010">
    <property type="entry name" value="HLH"/>
    <property type="match status" value="1"/>
</dbReference>
<accession>A0A3D8R9F0</accession>
<protein>
    <submittedName>
        <fullName evidence="3">Putative bHLH transcription factor</fullName>
    </submittedName>
</protein>
<name>A0A3D8R9F0_9EURO</name>
<dbReference type="Gene3D" id="4.10.280.10">
    <property type="entry name" value="Helix-loop-helix DNA-binding domain"/>
    <property type="match status" value="1"/>
</dbReference>
<dbReference type="RefSeq" id="XP_026601210.1">
    <property type="nucleotide sequence ID" value="XM_026750206.1"/>
</dbReference>
<evidence type="ECO:0000313" key="3">
    <source>
        <dbReference type="EMBL" id="RDW70679.1"/>
    </source>
</evidence>
<feature type="region of interest" description="Disordered" evidence="1">
    <location>
        <begin position="302"/>
        <end position="336"/>
    </location>
</feature>
<dbReference type="InterPro" id="IPR011598">
    <property type="entry name" value="bHLH_dom"/>
</dbReference>
<feature type="compositionally biased region" description="Polar residues" evidence="1">
    <location>
        <begin position="1"/>
        <end position="16"/>
    </location>
</feature>
<feature type="region of interest" description="Disordered" evidence="1">
    <location>
        <begin position="229"/>
        <end position="261"/>
    </location>
</feature>
<reference evidence="3 4" key="1">
    <citation type="journal article" date="2018" name="IMA Fungus">
        <title>IMA Genome-F 9: Draft genome sequence of Annulohypoxylon stygium, Aspergillus mulundensis, Berkeleyomyces basicola (syn. Thielaviopsis basicola), Ceratocystis smalleyi, two Cercospora beticola strains, Coleophoma cylindrospora, Fusarium fracticaudum, Phialophora cf. hyalina, and Morchella septimelata.</title>
        <authorList>
            <person name="Wingfield B.D."/>
            <person name="Bills G.F."/>
            <person name="Dong Y."/>
            <person name="Huang W."/>
            <person name="Nel W.J."/>
            <person name="Swalarsk-Parry B.S."/>
            <person name="Vaghefi N."/>
            <person name="Wilken P.M."/>
            <person name="An Z."/>
            <person name="de Beer Z.W."/>
            <person name="De Vos L."/>
            <person name="Chen L."/>
            <person name="Duong T.A."/>
            <person name="Gao Y."/>
            <person name="Hammerbacher A."/>
            <person name="Kikkert J.R."/>
            <person name="Li Y."/>
            <person name="Li H."/>
            <person name="Li K."/>
            <person name="Li Q."/>
            <person name="Liu X."/>
            <person name="Ma X."/>
            <person name="Naidoo K."/>
            <person name="Pethybridge S.J."/>
            <person name="Sun J."/>
            <person name="Steenkamp E.T."/>
            <person name="van der Nest M.A."/>
            <person name="van Wyk S."/>
            <person name="Wingfield M.J."/>
            <person name="Xiong C."/>
            <person name="Yue Q."/>
            <person name="Zhang X."/>
        </authorList>
    </citation>
    <scope>NUCLEOTIDE SEQUENCE [LARGE SCALE GENOMIC DNA]</scope>
    <source>
        <strain evidence="3 4">DSM 5745</strain>
    </source>
</reference>
<evidence type="ECO:0000259" key="2">
    <source>
        <dbReference type="PROSITE" id="PS50888"/>
    </source>
</evidence>
<proteinExistence type="predicted"/>
<feature type="region of interest" description="Disordered" evidence="1">
    <location>
        <begin position="1"/>
        <end position="21"/>
    </location>
</feature>
<dbReference type="SUPFAM" id="SSF47459">
    <property type="entry name" value="HLH, helix-loop-helix DNA-binding domain"/>
    <property type="match status" value="1"/>
</dbReference>
<dbReference type="InterPro" id="IPR036638">
    <property type="entry name" value="HLH_DNA-bd_sf"/>
</dbReference>
<dbReference type="EMBL" id="PVWQ01000010">
    <property type="protein sequence ID" value="RDW70679.1"/>
    <property type="molecule type" value="Genomic_DNA"/>
</dbReference>
<dbReference type="GeneID" id="38118560"/>
<dbReference type="OrthoDB" id="4511011at2759"/>
<dbReference type="PROSITE" id="PS50888">
    <property type="entry name" value="BHLH"/>
    <property type="match status" value="1"/>
</dbReference>
<organism evidence="3 4">
    <name type="scientific">Aspergillus mulundensis</name>
    <dbReference type="NCBI Taxonomy" id="1810919"/>
    <lineage>
        <taxon>Eukaryota</taxon>
        <taxon>Fungi</taxon>
        <taxon>Dikarya</taxon>
        <taxon>Ascomycota</taxon>
        <taxon>Pezizomycotina</taxon>
        <taxon>Eurotiomycetes</taxon>
        <taxon>Eurotiomycetidae</taxon>
        <taxon>Eurotiales</taxon>
        <taxon>Aspergillaceae</taxon>
        <taxon>Aspergillus</taxon>
        <taxon>Aspergillus subgen. Nidulantes</taxon>
    </lineage>
</organism>
<dbReference type="AlphaFoldDB" id="A0A3D8R9F0"/>
<evidence type="ECO:0000313" key="4">
    <source>
        <dbReference type="Proteomes" id="UP000256690"/>
    </source>
</evidence>
<feature type="compositionally biased region" description="Polar residues" evidence="1">
    <location>
        <begin position="242"/>
        <end position="261"/>
    </location>
</feature>
<feature type="domain" description="BHLH" evidence="2">
    <location>
        <begin position="193"/>
        <end position="279"/>
    </location>
</feature>
<comment type="caution">
    <text evidence="3">The sequence shown here is derived from an EMBL/GenBank/DDBJ whole genome shotgun (WGS) entry which is preliminary data.</text>
</comment>
<sequence length="336" mass="37627">MSQATTTTFPTPLPNSDENDYSLQHLPRGHQQPISKTCISTFPGGIDGWTPSSQGIPVYPFVSTTSPGEIESPCEFINYEGFYANPLLQNIQNDDFLAIPYRPYFGSPIEDSESTTTTMPDLKFDPHSIQMGQPRPPLPYPYGPLSLEKPSLEGPNPNIFAPRAPIGPRRSSAPSLNIREMERERSQKLKHQNRRASHNVVEKRYRENLNRKFHMLECIVNKGAEPYACSPCSSPRSSPSSIASKKGNTTFSTSASARRQYTSPKASIIDSALRYIEDLRKENFALKGRLVLFETSSNPCLRGHPQGQVGVQRYDHDQDCDSEDEEVNCVKSEDQQ</sequence>
<dbReference type="GO" id="GO:0046983">
    <property type="term" value="F:protein dimerization activity"/>
    <property type="evidence" value="ECO:0007669"/>
    <property type="project" value="InterPro"/>
</dbReference>
<keyword evidence="4" id="KW-1185">Reference proteome</keyword>
<dbReference type="Proteomes" id="UP000256690">
    <property type="component" value="Unassembled WGS sequence"/>
</dbReference>
<gene>
    <name evidence="3" type="ORF">DSM5745_08190</name>
</gene>
<feature type="compositionally biased region" description="Low complexity" evidence="1">
    <location>
        <begin position="229"/>
        <end position="241"/>
    </location>
</feature>